<keyword evidence="2 6" id="KW-0119">Carbohydrate metabolism</keyword>
<gene>
    <name evidence="8" type="ORF">IFO69_11825</name>
</gene>
<keyword evidence="3 6" id="KW-0326">Glycosidase</keyword>
<evidence type="ECO:0000256" key="4">
    <source>
        <dbReference type="ARBA" id="ARBA00023326"/>
    </source>
</evidence>
<comment type="catalytic activity">
    <reaction evidence="6">
        <text>Endohydrolysis of (1-&gt;4)-beta-D-xylosidic linkages in xylans.</text>
        <dbReference type="EC" id="3.2.1.8"/>
    </reaction>
</comment>
<evidence type="ECO:0000256" key="1">
    <source>
        <dbReference type="ARBA" id="ARBA00022801"/>
    </source>
</evidence>
<dbReference type="Pfam" id="PF00331">
    <property type="entry name" value="Glyco_hydro_10"/>
    <property type="match status" value="1"/>
</dbReference>
<comment type="caution">
    <text evidence="8">The sequence shown here is derived from an EMBL/GenBank/DDBJ whole genome shotgun (WGS) entry which is preliminary data.</text>
</comment>
<evidence type="ECO:0000313" key="8">
    <source>
        <dbReference type="EMBL" id="MBD8489433.1"/>
    </source>
</evidence>
<evidence type="ECO:0000256" key="3">
    <source>
        <dbReference type="ARBA" id="ARBA00023295"/>
    </source>
</evidence>
<evidence type="ECO:0000256" key="2">
    <source>
        <dbReference type="ARBA" id="ARBA00023277"/>
    </source>
</evidence>
<sequence length="375" mass="43228">MHTFLLTYVLAFISILNMDVHEHSSGSFSICQTFAHDFKIGAALNGRDVMGNDPMVKNTLVNHFNSISPENLLKWQSVHPTPESYNFNPSDAFVNLGKELNAFIIGHTLVWHNQTPNWVFKNESGEFLDREELTKRMEDHITTVLGRYKGSINGWDVVNEAFTDNGAYRKSHWYNIIGQDFIAKAFKKAHEIDPDAELYYNDYNLWKPEKIDAAVAMASSLKEQGIRIDGIGMQGHYGLTSPSLEQIEASILKIADLGLKVMITELDIDVLPNPTNRRGADIDDNFEYEKQYDPYQDGFPEEIREALAQRYYDLFALFEKHKAVVTRVTLWGIRDQDSWLNNWPIRGRTAYPLLFENDYTLKPEIELQFKKFDDK</sequence>
<evidence type="ECO:0000313" key="9">
    <source>
        <dbReference type="Proteomes" id="UP000647133"/>
    </source>
</evidence>
<name>A0ABR9AKT8_9BACT</name>
<feature type="active site" description="Nucleophile" evidence="5">
    <location>
        <position position="265"/>
    </location>
</feature>
<proteinExistence type="inferred from homology"/>
<organism evidence="8 9">
    <name type="scientific">Echinicola arenosa</name>
    <dbReference type="NCBI Taxonomy" id="2774144"/>
    <lineage>
        <taxon>Bacteria</taxon>
        <taxon>Pseudomonadati</taxon>
        <taxon>Bacteroidota</taxon>
        <taxon>Cytophagia</taxon>
        <taxon>Cytophagales</taxon>
        <taxon>Cyclobacteriaceae</taxon>
        <taxon>Echinicola</taxon>
    </lineage>
</organism>
<dbReference type="PANTHER" id="PTHR31490">
    <property type="entry name" value="GLYCOSYL HYDROLASE"/>
    <property type="match status" value="1"/>
</dbReference>
<dbReference type="PANTHER" id="PTHR31490:SF90">
    <property type="entry name" value="ENDO-1,4-BETA-XYLANASE A"/>
    <property type="match status" value="1"/>
</dbReference>
<evidence type="ECO:0000256" key="5">
    <source>
        <dbReference type="PROSITE-ProRule" id="PRU10061"/>
    </source>
</evidence>
<reference evidence="8 9" key="1">
    <citation type="submission" date="2020-09" db="EMBL/GenBank/DDBJ databases">
        <title>Echinicola sp. CAU 1574 isolated from sand of Sido Beach.</title>
        <authorList>
            <person name="Kim W."/>
        </authorList>
    </citation>
    <scope>NUCLEOTIDE SEQUENCE [LARGE SCALE GENOMIC DNA]</scope>
    <source>
        <strain evidence="8 9">CAU 1574</strain>
    </source>
</reference>
<dbReference type="InterPro" id="IPR017853">
    <property type="entry name" value="GH"/>
</dbReference>
<comment type="similarity">
    <text evidence="6">Belongs to the glycosyl hydrolase 10 (cellulase F) family.</text>
</comment>
<protein>
    <recommendedName>
        <fullName evidence="6">Beta-xylanase</fullName>
        <ecNumber evidence="6">3.2.1.8</ecNumber>
    </recommendedName>
</protein>
<dbReference type="PROSITE" id="PS51760">
    <property type="entry name" value="GH10_2"/>
    <property type="match status" value="1"/>
</dbReference>
<keyword evidence="4 6" id="KW-0624">Polysaccharide degradation</keyword>
<accession>A0ABR9AKT8</accession>
<dbReference type="PRINTS" id="PR00134">
    <property type="entry name" value="GLHYDRLASE10"/>
</dbReference>
<dbReference type="EC" id="3.2.1.8" evidence="6"/>
<dbReference type="SMART" id="SM00633">
    <property type="entry name" value="Glyco_10"/>
    <property type="match status" value="1"/>
</dbReference>
<dbReference type="Proteomes" id="UP000647133">
    <property type="component" value="Unassembled WGS sequence"/>
</dbReference>
<dbReference type="Gene3D" id="3.20.20.80">
    <property type="entry name" value="Glycosidases"/>
    <property type="match status" value="1"/>
</dbReference>
<evidence type="ECO:0000256" key="6">
    <source>
        <dbReference type="RuleBase" id="RU361174"/>
    </source>
</evidence>
<dbReference type="RefSeq" id="WP_192010306.1">
    <property type="nucleotide sequence ID" value="NZ_JACYTQ010000003.1"/>
</dbReference>
<feature type="domain" description="GH10" evidence="7">
    <location>
        <begin position="24"/>
        <end position="371"/>
    </location>
</feature>
<dbReference type="PROSITE" id="PS00591">
    <property type="entry name" value="GH10_1"/>
    <property type="match status" value="1"/>
</dbReference>
<dbReference type="InterPro" id="IPR001000">
    <property type="entry name" value="GH10_dom"/>
</dbReference>
<dbReference type="SUPFAM" id="SSF51445">
    <property type="entry name" value="(Trans)glycosidases"/>
    <property type="match status" value="1"/>
</dbReference>
<dbReference type="EMBL" id="JACYTQ010000003">
    <property type="protein sequence ID" value="MBD8489433.1"/>
    <property type="molecule type" value="Genomic_DNA"/>
</dbReference>
<keyword evidence="1 6" id="KW-0378">Hydrolase</keyword>
<evidence type="ECO:0000259" key="7">
    <source>
        <dbReference type="PROSITE" id="PS51760"/>
    </source>
</evidence>
<dbReference type="InterPro" id="IPR044846">
    <property type="entry name" value="GH10"/>
</dbReference>
<dbReference type="InterPro" id="IPR031158">
    <property type="entry name" value="GH10_AS"/>
</dbReference>
<keyword evidence="9" id="KW-1185">Reference proteome</keyword>